<gene>
    <name evidence="5" type="primary">rpl18</name>
    <name evidence="5" type="ORF">CPARA_3gp409</name>
</gene>
<dbReference type="Pfam" id="PF17135">
    <property type="entry name" value="Ribosomal_L18"/>
    <property type="match status" value="1"/>
</dbReference>
<reference evidence="5 6" key="1">
    <citation type="journal article" date="2011" name="Genome Biol. Evol.">
        <title>Complete nucleomorph genome sequence of the nonphotosynthetic alga Cryptomonas paramecium reveals a core nucleomorph gene set.</title>
        <authorList>
            <person name="Tanifuji G."/>
            <person name="Onodera N.T."/>
            <person name="Wheeler T.J."/>
            <person name="Dlutek M."/>
            <person name="Donaher N."/>
            <person name="Archibald J.M."/>
        </authorList>
    </citation>
    <scope>NUCLEOTIDE SEQUENCE [LARGE SCALE GENOMIC DNA]</scope>
    <source>
        <strain evidence="5 6">CCAP977/2A</strain>
    </source>
</reference>
<dbReference type="InterPro" id="IPR000039">
    <property type="entry name" value="Ribosomal_eL18"/>
</dbReference>
<dbReference type="InterPro" id="IPR021131">
    <property type="entry name" value="Ribosomal_uL15/eL18"/>
</dbReference>
<dbReference type="GO" id="GO:0003723">
    <property type="term" value="F:RNA binding"/>
    <property type="evidence" value="ECO:0007669"/>
    <property type="project" value="TreeGrafter"/>
</dbReference>
<evidence type="ECO:0000313" key="5">
    <source>
        <dbReference type="EMBL" id="AEA39067.1"/>
    </source>
</evidence>
<dbReference type="RefSeq" id="XP_003239965.1">
    <property type="nucleotide sequence ID" value="XM_003239917.1"/>
</dbReference>
<sequence>MVKYSSLLIKKKMHKRSLCSEKNIYFDSVLKLYEFLSRKNVSKFSFLIFKLLKSPSSKKMSVSLSRLICIAKKNTNKIIVVVGKILNDERMVTIPAIRICSLKITESAKKKVLEAGGSFITFSQLAYNNPRGNHVFLIKKSNCLKKTTKRYLKKE</sequence>
<protein>
    <submittedName>
        <fullName evidence="5">60S ribosomal protein L18</fullName>
    </submittedName>
</protein>
<dbReference type="GO" id="GO:0006412">
    <property type="term" value="P:translation"/>
    <property type="evidence" value="ECO:0007669"/>
    <property type="project" value="InterPro"/>
</dbReference>
<proteinExistence type="inferred from homology"/>
<evidence type="ECO:0000256" key="3">
    <source>
        <dbReference type="ARBA" id="ARBA00023274"/>
    </source>
</evidence>
<dbReference type="EMBL" id="CP002174">
    <property type="protein sequence ID" value="AEA39067.1"/>
    <property type="molecule type" value="Genomic_DNA"/>
</dbReference>
<dbReference type="PANTHER" id="PTHR10934">
    <property type="entry name" value="60S RIBOSOMAL PROTEIN L18"/>
    <property type="match status" value="1"/>
</dbReference>
<dbReference type="SUPFAM" id="SSF52080">
    <property type="entry name" value="Ribosomal proteins L15p and L18e"/>
    <property type="match status" value="1"/>
</dbReference>
<dbReference type="Proteomes" id="UP000243423">
    <property type="component" value="Nucleomorph 3"/>
</dbReference>
<keyword evidence="3" id="KW-0687">Ribonucleoprotein</keyword>
<dbReference type="GO" id="GO:0003735">
    <property type="term" value="F:structural constituent of ribosome"/>
    <property type="evidence" value="ECO:0007669"/>
    <property type="project" value="InterPro"/>
</dbReference>
<comment type="similarity">
    <text evidence="1">Belongs to the eukaryotic ribosomal protein eL18 family.</text>
</comment>
<dbReference type="InterPro" id="IPR036227">
    <property type="entry name" value="Ribosomal_uL15/eL18_sf"/>
</dbReference>
<dbReference type="PANTHER" id="PTHR10934:SF2">
    <property type="entry name" value="LARGE RIBOSOMAL SUBUNIT PROTEIN EL18"/>
    <property type="match status" value="1"/>
</dbReference>
<geneLocation type="nucleomorph" evidence="5"/>
<evidence type="ECO:0000259" key="4">
    <source>
        <dbReference type="Pfam" id="PF17135"/>
    </source>
</evidence>
<organism evidence="5 6">
    <name type="scientific">Cryptomonas paramaecium</name>
    <dbReference type="NCBI Taxonomy" id="2898"/>
    <lineage>
        <taxon>Eukaryota</taxon>
        <taxon>Cryptophyceae</taxon>
        <taxon>Cryptomonadales</taxon>
        <taxon>Cryptomonadaceae</taxon>
        <taxon>Cryptomonas</taxon>
    </lineage>
</organism>
<dbReference type="GO" id="GO:0022625">
    <property type="term" value="C:cytosolic large ribosomal subunit"/>
    <property type="evidence" value="ECO:0007669"/>
    <property type="project" value="TreeGrafter"/>
</dbReference>
<evidence type="ECO:0000313" key="6">
    <source>
        <dbReference type="Proteomes" id="UP000243423"/>
    </source>
</evidence>
<name>F2HIE3_9CRYP</name>
<feature type="domain" description="Large ribosomal subunit protein uL15/eL18" evidence="4">
    <location>
        <begin position="11"/>
        <end position="150"/>
    </location>
</feature>
<dbReference type="GeneID" id="10447322"/>
<accession>F2HIE3</accession>
<dbReference type="Gene3D" id="3.100.10.10">
    <property type="match status" value="1"/>
</dbReference>
<evidence type="ECO:0000256" key="1">
    <source>
        <dbReference type="ARBA" id="ARBA00006815"/>
    </source>
</evidence>
<keyword evidence="5" id="KW-0542">Nucleomorph</keyword>
<dbReference type="AlphaFoldDB" id="F2HIE3"/>
<keyword evidence="2 5" id="KW-0689">Ribosomal protein</keyword>
<evidence type="ECO:0000256" key="2">
    <source>
        <dbReference type="ARBA" id="ARBA00022980"/>
    </source>
</evidence>